<feature type="signal peptide" evidence="1">
    <location>
        <begin position="1"/>
        <end position="24"/>
    </location>
</feature>
<accession>A0A7D4BIZ9</accession>
<protein>
    <recommendedName>
        <fullName evidence="4">Tetratricopeptide repeat protein</fullName>
    </recommendedName>
</protein>
<keyword evidence="3" id="KW-1185">Reference proteome</keyword>
<evidence type="ECO:0008006" key="4">
    <source>
        <dbReference type="Google" id="ProtNLM"/>
    </source>
</evidence>
<dbReference type="Proteomes" id="UP000500961">
    <property type="component" value="Chromosome"/>
</dbReference>
<dbReference type="Gene3D" id="1.25.40.10">
    <property type="entry name" value="Tetratricopeptide repeat domain"/>
    <property type="match status" value="1"/>
</dbReference>
<dbReference type="EMBL" id="CP041345">
    <property type="protein sequence ID" value="QKG79099.1"/>
    <property type="molecule type" value="Genomic_DNA"/>
</dbReference>
<name>A0A7D4BIZ9_9BACT</name>
<gene>
    <name evidence="2" type="ORF">FHG85_02065</name>
</gene>
<dbReference type="InterPro" id="IPR011990">
    <property type="entry name" value="TPR-like_helical_dom_sf"/>
</dbReference>
<dbReference type="KEGG" id="ttz:FHG85_02065"/>
<evidence type="ECO:0000313" key="3">
    <source>
        <dbReference type="Proteomes" id="UP000500961"/>
    </source>
</evidence>
<feature type="chain" id="PRO_5029758912" description="Tetratricopeptide repeat protein" evidence="1">
    <location>
        <begin position="25"/>
        <end position="444"/>
    </location>
</feature>
<dbReference type="RefSeq" id="WP_173072617.1">
    <property type="nucleotide sequence ID" value="NZ_CP041345.1"/>
</dbReference>
<reference evidence="2 3" key="1">
    <citation type="submission" date="2019-07" db="EMBL/GenBank/DDBJ databases">
        <title>Thalassofilum flectens gen. nov., sp. nov., a novel moderate thermophilic anaerobe from a shallow sea hot spring in Kunashir Island (Russia), representing a new family in the order Bacteroidales, and proposal of Thalassofilacea fam. nov.</title>
        <authorList>
            <person name="Kochetkova T.V."/>
            <person name="Podosokorskaya O.A."/>
            <person name="Novikov A."/>
            <person name="Elcheninov A.G."/>
            <person name="Toshchakov S.V."/>
            <person name="Kublanov I.V."/>
        </authorList>
    </citation>
    <scope>NUCLEOTIDE SEQUENCE [LARGE SCALE GENOMIC DNA]</scope>
    <source>
        <strain evidence="2 3">38-H</strain>
    </source>
</reference>
<dbReference type="AlphaFoldDB" id="A0A7D4BIZ9"/>
<dbReference type="SMART" id="SM00028">
    <property type="entry name" value="TPR"/>
    <property type="match status" value="3"/>
</dbReference>
<proteinExistence type="predicted"/>
<evidence type="ECO:0000256" key="1">
    <source>
        <dbReference type="SAM" id="SignalP"/>
    </source>
</evidence>
<dbReference type="InterPro" id="IPR019734">
    <property type="entry name" value="TPR_rpt"/>
</dbReference>
<dbReference type="SUPFAM" id="SSF48452">
    <property type="entry name" value="TPR-like"/>
    <property type="match status" value="1"/>
</dbReference>
<keyword evidence="1" id="KW-0732">Signal</keyword>
<organism evidence="2 3">
    <name type="scientific">Tenuifilum thalassicum</name>
    <dbReference type="NCBI Taxonomy" id="2590900"/>
    <lineage>
        <taxon>Bacteria</taxon>
        <taxon>Pseudomonadati</taxon>
        <taxon>Bacteroidota</taxon>
        <taxon>Bacteroidia</taxon>
        <taxon>Bacteroidales</taxon>
        <taxon>Tenuifilaceae</taxon>
        <taxon>Tenuifilum</taxon>
    </lineage>
</organism>
<evidence type="ECO:0000313" key="2">
    <source>
        <dbReference type="EMBL" id="QKG79099.1"/>
    </source>
</evidence>
<sequence>MKFRSYFKLLGGALAVLIGINASAQSYLQNPKYGPDEETRKECAKNLSLYSTFYKQKNYKDAYKPWRQVIKLCPAASKNSYIRGANILKWRFQQEADPNKKNEIVDSLMMLYDLRIENFDMKGMVLGMKAEDLYMLAPERYEEAFNIAKEALSISQSKTKPSVFFTYMSLVKAMYDNKKLTADQVIELYSQLSDLIEAQIAAKPSDVISQVKDGVDGIFANMGVANCDNIVALFEPRFNSNPDDLGLSKKIRSLMSANKCLSHPLYLNASMKVFEKEPSADLALDIARLQYEAKNPKLAEKYYNEAVNLESNVEQRANIYYELALLTFTELKNLPKAREIALKAIAENPNMGKAYKLIGDMYASERNCGSNDFEKKTVYWAAVDKYYKAKQVDSELADAMDNLINTYSQYFPSKEDIFFYDFKEGDSYTVGCWINERTTIRARR</sequence>